<feature type="transmembrane region" description="Helical" evidence="2">
    <location>
        <begin position="106"/>
        <end position="125"/>
    </location>
</feature>
<evidence type="ECO:0000256" key="1">
    <source>
        <dbReference type="SAM" id="MobiDB-lite"/>
    </source>
</evidence>
<evidence type="ECO:0000313" key="3">
    <source>
        <dbReference type="EMBL" id="KIK05990.1"/>
    </source>
</evidence>
<name>A0A0C9X1M6_9AGAR</name>
<dbReference type="HOGENOM" id="CLU_1806466_0_0_1"/>
<dbReference type="Proteomes" id="UP000054477">
    <property type="component" value="Unassembled WGS sequence"/>
</dbReference>
<evidence type="ECO:0000256" key="2">
    <source>
        <dbReference type="SAM" id="Phobius"/>
    </source>
</evidence>
<reference evidence="3 4" key="1">
    <citation type="submission" date="2014-04" db="EMBL/GenBank/DDBJ databases">
        <authorList>
            <consortium name="DOE Joint Genome Institute"/>
            <person name="Kuo A."/>
            <person name="Kohler A."/>
            <person name="Nagy L.G."/>
            <person name="Floudas D."/>
            <person name="Copeland A."/>
            <person name="Barry K.W."/>
            <person name="Cichocki N."/>
            <person name="Veneault-Fourrey C."/>
            <person name="LaButti K."/>
            <person name="Lindquist E.A."/>
            <person name="Lipzen A."/>
            <person name="Lundell T."/>
            <person name="Morin E."/>
            <person name="Murat C."/>
            <person name="Sun H."/>
            <person name="Tunlid A."/>
            <person name="Henrissat B."/>
            <person name="Grigoriev I.V."/>
            <person name="Hibbett D.S."/>
            <person name="Martin F."/>
            <person name="Nordberg H.P."/>
            <person name="Cantor M.N."/>
            <person name="Hua S.X."/>
        </authorList>
    </citation>
    <scope>NUCLEOTIDE SEQUENCE [LARGE SCALE GENOMIC DNA]</scope>
    <source>
        <strain evidence="3 4">LaAM-08-1</strain>
    </source>
</reference>
<evidence type="ECO:0000313" key="4">
    <source>
        <dbReference type="Proteomes" id="UP000054477"/>
    </source>
</evidence>
<organism evidence="3 4">
    <name type="scientific">Laccaria amethystina LaAM-08-1</name>
    <dbReference type="NCBI Taxonomy" id="1095629"/>
    <lineage>
        <taxon>Eukaryota</taxon>
        <taxon>Fungi</taxon>
        <taxon>Dikarya</taxon>
        <taxon>Basidiomycota</taxon>
        <taxon>Agaricomycotina</taxon>
        <taxon>Agaricomycetes</taxon>
        <taxon>Agaricomycetidae</taxon>
        <taxon>Agaricales</taxon>
        <taxon>Agaricineae</taxon>
        <taxon>Hydnangiaceae</taxon>
        <taxon>Laccaria</taxon>
    </lineage>
</organism>
<dbReference type="AlphaFoldDB" id="A0A0C9X1M6"/>
<feature type="compositionally biased region" description="Low complexity" evidence="1">
    <location>
        <begin position="74"/>
        <end position="87"/>
    </location>
</feature>
<dbReference type="EMBL" id="KN838556">
    <property type="protein sequence ID" value="KIK05990.1"/>
    <property type="molecule type" value="Genomic_DNA"/>
</dbReference>
<keyword evidence="2" id="KW-1133">Transmembrane helix</keyword>
<accession>A0A0C9X1M6</accession>
<keyword evidence="4" id="KW-1185">Reference proteome</keyword>
<sequence length="143" mass="15637">MLALFDNNVSNIASTSPLDALCIAAWSHVWFEEIHPVGTAMLGRRLAFADPIIVFHVLGGKTSSFLFCSRPNSSTTTPVPSSSIPPSEKTPTRLGSPMRSISLNRWTAELLVGIGVCAFALKVLVKRLTGVGMWNWLARRSRR</sequence>
<reference evidence="4" key="2">
    <citation type="submission" date="2015-01" db="EMBL/GenBank/DDBJ databases">
        <title>Evolutionary Origins and Diversification of the Mycorrhizal Mutualists.</title>
        <authorList>
            <consortium name="DOE Joint Genome Institute"/>
            <consortium name="Mycorrhizal Genomics Consortium"/>
            <person name="Kohler A."/>
            <person name="Kuo A."/>
            <person name="Nagy L.G."/>
            <person name="Floudas D."/>
            <person name="Copeland A."/>
            <person name="Barry K.W."/>
            <person name="Cichocki N."/>
            <person name="Veneault-Fourrey C."/>
            <person name="LaButti K."/>
            <person name="Lindquist E.A."/>
            <person name="Lipzen A."/>
            <person name="Lundell T."/>
            <person name="Morin E."/>
            <person name="Murat C."/>
            <person name="Riley R."/>
            <person name="Ohm R."/>
            <person name="Sun H."/>
            <person name="Tunlid A."/>
            <person name="Henrissat B."/>
            <person name="Grigoriev I.V."/>
            <person name="Hibbett D.S."/>
            <person name="Martin F."/>
        </authorList>
    </citation>
    <scope>NUCLEOTIDE SEQUENCE [LARGE SCALE GENOMIC DNA]</scope>
    <source>
        <strain evidence="4">LaAM-08-1</strain>
    </source>
</reference>
<feature type="region of interest" description="Disordered" evidence="1">
    <location>
        <begin position="74"/>
        <end position="95"/>
    </location>
</feature>
<keyword evidence="2" id="KW-0812">Transmembrane</keyword>
<protein>
    <submittedName>
        <fullName evidence="3">Uncharacterized protein</fullName>
    </submittedName>
</protein>
<gene>
    <name evidence="3" type="ORF">K443DRAFT_3521</name>
</gene>
<keyword evidence="2" id="KW-0472">Membrane</keyword>
<proteinExistence type="predicted"/>